<proteinExistence type="predicted"/>
<keyword evidence="2" id="KW-1185">Reference proteome</keyword>
<accession>A0A4R6T138</accession>
<protein>
    <recommendedName>
        <fullName evidence="3">Tail tube protein</fullName>
    </recommendedName>
</protein>
<dbReference type="AlphaFoldDB" id="A0A4R6T138"/>
<gene>
    <name evidence="1" type="ORF">ATK78_1294</name>
</gene>
<organism evidence="1 2">
    <name type="scientific">Pedobacter metabolipauper</name>
    <dbReference type="NCBI Taxonomy" id="425513"/>
    <lineage>
        <taxon>Bacteria</taxon>
        <taxon>Pseudomonadati</taxon>
        <taxon>Bacteroidota</taxon>
        <taxon>Sphingobacteriia</taxon>
        <taxon>Sphingobacteriales</taxon>
        <taxon>Sphingobacteriaceae</taxon>
        <taxon>Pedobacter</taxon>
    </lineage>
</organism>
<dbReference type="OrthoDB" id="762138at2"/>
<dbReference type="Proteomes" id="UP000295620">
    <property type="component" value="Unassembled WGS sequence"/>
</dbReference>
<evidence type="ECO:0008006" key="3">
    <source>
        <dbReference type="Google" id="ProtNLM"/>
    </source>
</evidence>
<comment type="caution">
    <text evidence="1">The sequence shown here is derived from an EMBL/GenBank/DDBJ whole genome shotgun (WGS) entry which is preliminary data.</text>
</comment>
<evidence type="ECO:0000313" key="2">
    <source>
        <dbReference type="Proteomes" id="UP000295620"/>
    </source>
</evidence>
<evidence type="ECO:0000313" key="1">
    <source>
        <dbReference type="EMBL" id="TDQ12162.1"/>
    </source>
</evidence>
<dbReference type="EMBL" id="SNYC01000003">
    <property type="protein sequence ID" value="TDQ12162.1"/>
    <property type="molecule type" value="Genomic_DNA"/>
</dbReference>
<sequence>MGKVLGLKSFLMGDPALDGGMGLTLTEVFGATVKGSATLTATEATTEEIEIEELDTIYDELTTKAPVWTLKASTYNISATTMQKLFGGTIIGTAPALTWKAPIGGAVLNVYQSVTAESRSGIKFNFVKMKLSGVPTIAFDKAKLGQLDFTLKMLAPDKAATPAMEIVFV</sequence>
<reference evidence="1 2" key="1">
    <citation type="submission" date="2019-03" db="EMBL/GenBank/DDBJ databases">
        <title>Genomic Encyclopedia of Archaeal and Bacterial Type Strains, Phase II (KMG-II): from individual species to whole genera.</title>
        <authorList>
            <person name="Goeker M."/>
        </authorList>
    </citation>
    <scope>NUCLEOTIDE SEQUENCE [LARGE SCALE GENOMIC DNA]</scope>
    <source>
        <strain evidence="1 2">DSM 19035</strain>
    </source>
</reference>
<name>A0A4R6T138_9SPHI</name>
<dbReference type="RefSeq" id="WP_133575171.1">
    <property type="nucleotide sequence ID" value="NZ_SNYC01000003.1"/>
</dbReference>